<reference evidence="6 7" key="1">
    <citation type="submission" date="2021-09" db="EMBL/GenBank/DDBJ databases">
        <title>Aeromonas schubertii isolated from Asian sea bass.</title>
        <authorList>
            <person name="Pinpimai K."/>
        </authorList>
    </citation>
    <scope>NUCLEOTIDE SEQUENCE [LARGE SCALE GENOMIC DNA]</scope>
    <source>
        <strain evidence="6 7">CHULA2021a</strain>
    </source>
</reference>
<feature type="transmembrane region" description="Helical" evidence="5">
    <location>
        <begin position="148"/>
        <end position="170"/>
    </location>
</feature>
<keyword evidence="3 5" id="KW-1133">Transmembrane helix</keyword>
<gene>
    <name evidence="6" type="ORF">LA374_12615</name>
</gene>
<keyword evidence="4 5" id="KW-0472">Membrane</keyword>
<evidence type="ECO:0000256" key="3">
    <source>
        <dbReference type="ARBA" id="ARBA00022989"/>
    </source>
</evidence>
<organism evidence="6 7">
    <name type="scientific">Aeromonas schubertii</name>
    <dbReference type="NCBI Taxonomy" id="652"/>
    <lineage>
        <taxon>Bacteria</taxon>
        <taxon>Pseudomonadati</taxon>
        <taxon>Pseudomonadota</taxon>
        <taxon>Gammaproteobacteria</taxon>
        <taxon>Aeromonadales</taxon>
        <taxon>Aeromonadaceae</taxon>
        <taxon>Aeromonas</taxon>
    </lineage>
</organism>
<keyword evidence="2 5" id="KW-0812">Transmembrane</keyword>
<sequence length="190" mass="20429">MTLSTPSAPAQENDLPPLLNTLGLLGVSLTLIVAFYYQLYLSELPCPLCLLQRAGLIVAGLGFMLNLQFGPRGTHYGIVMIGALTTALIATRQVLLHILPGDPGYGSTFLGLHFYTWSLVSALLIILAVALVLIVSDRFTLSLPTVARWGRIASLIFVILIAANLASTLLECGTGQCEDNPTFYQLLGLR</sequence>
<dbReference type="Gene3D" id="1.20.1550.10">
    <property type="entry name" value="DsbB-like"/>
    <property type="match status" value="1"/>
</dbReference>
<feature type="transmembrane region" description="Helical" evidence="5">
    <location>
        <begin position="76"/>
        <end position="95"/>
    </location>
</feature>
<dbReference type="EMBL" id="JAIRBT010000015">
    <property type="protein sequence ID" value="MBZ6067041.1"/>
    <property type="molecule type" value="Genomic_DNA"/>
</dbReference>
<dbReference type="InterPro" id="IPR023380">
    <property type="entry name" value="DsbB-like_sf"/>
</dbReference>
<protein>
    <submittedName>
        <fullName evidence="6">Disulfide bond formation protein B</fullName>
    </submittedName>
</protein>
<evidence type="ECO:0000256" key="1">
    <source>
        <dbReference type="ARBA" id="ARBA00004141"/>
    </source>
</evidence>
<dbReference type="Pfam" id="PF02600">
    <property type="entry name" value="DsbB"/>
    <property type="match status" value="1"/>
</dbReference>
<feature type="transmembrane region" description="Helical" evidence="5">
    <location>
        <begin position="18"/>
        <end position="38"/>
    </location>
</feature>
<dbReference type="InterPro" id="IPR003752">
    <property type="entry name" value="DiS_bond_form_DsbB/BdbC"/>
</dbReference>
<evidence type="ECO:0000256" key="5">
    <source>
        <dbReference type="SAM" id="Phobius"/>
    </source>
</evidence>
<dbReference type="SUPFAM" id="SSF158442">
    <property type="entry name" value="DsbB-like"/>
    <property type="match status" value="1"/>
</dbReference>
<feature type="transmembrane region" description="Helical" evidence="5">
    <location>
        <begin position="50"/>
        <end position="69"/>
    </location>
</feature>
<accession>A0ABS7VDJ5</accession>
<evidence type="ECO:0000256" key="4">
    <source>
        <dbReference type="ARBA" id="ARBA00023136"/>
    </source>
</evidence>
<proteinExistence type="predicted"/>
<feature type="transmembrane region" description="Helical" evidence="5">
    <location>
        <begin position="115"/>
        <end position="136"/>
    </location>
</feature>
<keyword evidence="7" id="KW-1185">Reference proteome</keyword>
<evidence type="ECO:0000256" key="2">
    <source>
        <dbReference type="ARBA" id="ARBA00022692"/>
    </source>
</evidence>
<dbReference type="RefSeq" id="WP_224163002.1">
    <property type="nucleotide sequence ID" value="NZ_JAIRBT010000015.1"/>
</dbReference>
<evidence type="ECO:0000313" key="7">
    <source>
        <dbReference type="Proteomes" id="UP000774958"/>
    </source>
</evidence>
<comment type="caution">
    <text evidence="6">The sequence shown here is derived from an EMBL/GenBank/DDBJ whole genome shotgun (WGS) entry which is preliminary data.</text>
</comment>
<comment type="subcellular location">
    <subcellularLocation>
        <location evidence="1">Membrane</location>
        <topology evidence="1">Multi-pass membrane protein</topology>
    </subcellularLocation>
</comment>
<name>A0ABS7VDJ5_9GAMM</name>
<dbReference type="Proteomes" id="UP000774958">
    <property type="component" value="Unassembled WGS sequence"/>
</dbReference>
<evidence type="ECO:0000313" key="6">
    <source>
        <dbReference type="EMBL" id="MBZ6067041.1"/>
    </source>
</evidence>